<evidence type="ECO:0000313" key="2">
    <source>
        <dbReference type="EMBL" id="MBG9354373.1"/>
    </source>
</evidence>
<protein>
    <submittedName>
        <fullName evidence="2">Winged helix-turn-helix transcriptional regulator</fullName>
    </submittedName>
</protein>
<dbReference type="EMBL" id="JADQUG010000024">
    <property type="protein sequence ID" value="MBG9354373.1"/>
    <property type="molecule type" value="Genomic_DNA"/>
</dbReference>
<dbReference type="Proteomes" id="UP000615580">
    <property type="component" value="Unassembled WGS sequence"/>
</dbReference>
<reference evidence="2 3" key="1">
    <citation type="journal article" date="2020" name="J. Clin. Microbiol.">
        <title>Assessing the Genetic Diversity of Austrian Corynebacterium diphtheriae Clinical Isolates, 2011-2019.</title>
        <authorList>
            <person name="Schaeffer J."/>
            <person name="Huhulescu S."/>
            <person name="Stoeger A."/>
            <person name="Allerberger F."/>
            <person name="Ruppitsch W."/>
        </authorList>
    </citation>
    <scope>NUCLEOTIDE SEQUENCE [LARGE SCALE GENOMIC DNA]</scope>
    <source>
        <strain evidence="2 3">04-17</strain>
    </source>
</reference>
<proteinExistence type="predicted"/>
<dbReference type="RefSeq" id="WP_197690171.1">
    <property type="nucleotide sequence ID" value="NZ_JADQUG010000024.1"/>
</dbReference>
<accession>A0ABS0LDK7</accession>
<feature type="region of interest" description="Disordered" evidence="1">
    <location>
        <begin position="125"/>
        <end position="173"/>
    </location>
</feature>
<organism evidence="2 3">
    <name type="scientific">Corynebacterium belfantii</name>
    <dbReference type="NCBI Taxonomy" id="2014537"/>
    <lineage>
        <taxon>Bacteria</taxon>
        <taxon>Bacillati</taxon>
        <taxon>Actinomycetota</taxon>
        <taxon>Actinomycetes</taxon>
        <taxon>Mycobacteriales</taxon>
        <taxon>Corynebacteriaceae</taxon>
        <taxon>Corynebacterium</taxon>
    </lineage>
</organism>
<comment type="caution">
    <text evidence="2">The sequence shown here is derived from an EMBL/GenBank/DDBJ whole genome shotgun (WGS) entry which is preliminary data.</text>
</comment>
<feature type="compositionally biased region" description="Acidic residues" evidence="1">
    <location>
        <begin position="164"/>
        <end position="173"/>
    </location>
</feature>
<evidence type="ECO:0000256" key="1">
    <source>
        <dbReference type="SAM" id="MobiDB-lite"/>
    </source>
</evidence>
<dbReference type="InterPro" id="IPR011991">
    <property type="entry name" value="ArsR-like_HTH"/>
</dbReference>
<dbReference type="CDD" id="cd00090">
    <property type="entry name" value="HTH_ARSR"/>
    <property type="match status" value="1"/>
</dbReference>
<keyword evidence="3" id="KW-1185">Reference proteome</keyword>
<name>A0ABS0LDK7_9CORY</name>
<sequence>MTTPADIKAILSSLAGRKVTATDIAEILDISRNSANTRLKNGLVAEDVIATAKGLKINPTEALVELGKLTRDEVFAYIDGGDTLLANASTEQLVYRLAEDTLSNIEKIELGAAARAIVERDDLAERRHSTPVSPPSVRAISDDDSEGFDEMQYAASRRKRQPSEGDDDYGPGA</sequence>
<evidence type="ECO:0000313" key="3">
    <source>
        <dbReference type="Proteomes" id="UP000615580"/>
    </source>
</evidence>
<gene>
    <name evidence="2" type="ORF">I4J41_07100</name>
</gene>